<dbReference type="Proteomes" id="UP000626109">
    <property type="component" value="Unassembled WGS sequence"/>
</dbReference>
<dbReference type="Gene3D" id="3.40.47.10">
    <property type="match status" value="1"/>
</dbReference>
<accession>A0A813KS17</accession>
<dbReference type="AlphaFoldDB" id="A0A813KS17"/>
<dbReference type="InterPro" id="IPR014031">
    <property type="entry name" value="Ketoacyl_synth_C"/>
</dbReference>
<keyword evidence="2" id="KW-0597">Phosphoprotein</keyword>
<comment type="caution">
    <text evidence="4">The sequence shown here is derived from an EMBL/GenBank/DDBJ whole genome shotgun (WGS) entry which is preliminary data.</text>
</comment>
<dbReference type="GO" id="GO:0006633">
    <property type="term" value="P:fatty acid biosynthetic process"/>
    <property type="evidence" value="ECO:0007669"/>
    <property type="project" value="TreeGrafter"/>
</dbReference>
<dbReference type="InterPro" id="IPR016039">
    <property type="entry name" value="Thiolase-like"/>
</dbReference>
<evidence type="ECO:0000256" key="1">
    <source>
        <dbReference type="ARBA" id="ARBA00022450"/>
    </source>
</evidence>
<evidence type="ECO:0000313" key="5">
    <source>
        <dbReference type="Proteomes" id="UP000626109"/>
    </source>
</evidence>
<reference evidence="4" key="1">
    <citation type="submission" date="2021-02" db="EMBL/GenBank/DDBJ databases">
        <authorList>
            <person name="Dougan E. K."/>
            <person name="Rhodes N."/>
            <person name="Thang M."/>
            <person name="Chan C."/>
        </authorList>
    </citation>
    <scope>NUCLEOTIDE SEQUENCE</scope>
</reference>
<sequence>MRADRKIPILKTSAKSNIGHLEAGAGIAGLIKCISMLNYSCGTANVHLLCLNPHLDVAGYPVYFETEPTDFGSNSGLTGVSSFGFGGTNARADVWGHATKGARYSITGPMQTNKSIAY</sequence>
<evidence type="ECO:0000259" key="3">
    <source>
        <dbReference type="Pfam" id="PF02801"/>
    </source>
</evidence>
<organism evidence="4 5">
    <name type="scientific">Polarella glacialis</name>
    <name type="common">Dinoflagellate</name>
    <dbReference type="NCBI Taxonomy" id="89957"/>
    <lineage>
        <taxon>Eukaryota</taxon>
        <taxon>Sar</taxon>
        <taxon>Alveolata</taxon>
        <taxon>Dinophyceae</taxon>
        <taxon>Suessiales</taxon>
        <taxon>Suessiaceae</taxon>
        <taxon>Polarella</taxon>
    </lineage>
</organism>
<keyword evidence="1" id="KW-0596">Phosphopantetheine</keyword>
<protein>
    <recommendedName>
        <fullName evidence="3">Beta-ketoacyl synthase C-terminal domain-containing protein</fullName>
    </recommendedName>
</protein>
<dbReference type="InterPro" id="IPR050091">
    <property type="entry name" value="PKS_NRPS_Biosynth_Enz"/>
</dbReference>
<evidence type="ECO:0000256" key="2">
    <source>
        <dbReference type="ARBA" id="ARBA00022553"/>
    </source>
</evidence>
<dbReference type="SUPFAM" id="SSF53901">
    <property type="entry name" value="Thiolase-like"/>
    <property type="match status" value="1"/>
</dbReference>
<dbReference type="PANTHER" id="PTHR43775">
    <property type="entry name" value="FATTY ACID SYNTHASE"/>
    <property type="match status" value="1"/>
</dbReference>
<feature type="domain" description="Beta-ketoacyl synthase C-terminal" evidence="3">
    <location>
        <begin position="8"/>
        <end position="47"/>
    </location>
</feature>
<dbReference type="Pfam" id="PF02801">
    <property type="entry name" value="Ketoacyl-synt_C"/>
    <property type="match status" value="1"/>
</dbReference>
<gene>
    <name evidence="4" type="ORF">PGLA2088_LOCUS38001</name>
</gene>
<evidence type="ECO:0000313" key="4">
    <source>
        <dbReference type="EMBL" id="CAE8714452.1"/>
    </source>
</evidence>
<dbReference type="GO" id="GO:0004312">
    <property type="term" value="F:fatty acid synthase activity"/>
    <property type="evidence" value="ECO:0007669"/>
    <property type="project" value="TreeGrafter"/>
</dbReference>
<dbReference type="PANTHER" id="PTHR43775:SF37">
    <property type="entry name" value="SI:DKEY-61P9.11"/>
    <property type="match status" value="1"/>
</dbReference>
<dbReference type="EMBL" id="CAJNNW010032644">
    <property type="protein sequence ID" value="CAE8714452.1"/>
    <property type="molecule type" value="Genomic_DNA"/>
</dbReference>
<proteinExistence type="predicted"/>
<name>A0A813KS17_POLGL</name>